<feature type="compositionally biased region" description="Low complexity" evidence="2">
    <location>
        <begin position="62"/>
        <end position="86"/>
    </location>
</feature>
<feature type="region of interest" description="Disordered" evidence="2">
    <location>
        <begin position="1"/>
        <end position="86"/>
    </location>
</feature>
<feature type="coiled-coil region" evidence="1">
    <location>
        <begin position="116"/>
        <end position="143"/>
    </location>
</feature>
<evidence type="ECO:0000313" key="4">
    <source>
        <dbReference type="EMBL" id="UOE27612.1"/>
    </source>
</evidence>
<organism evidence="4 5">
    <name type="scientific">Agromyces soli</name>
    <dbReference type="NCBI Taxonomy" id="659012"/>
    <lineage>
        <taxon>Bacteria</taxon>
        <taxon>Bacillati</taxon>
        <taxon>Actinomycetota</taxon>
        <taxon>Actinomycetes</taxon>
        <taxon>Micrococcales</taxon>
        <taxon>Microbacteriaceae</taxon>
        <taxon>Agromyces</taxon>
    </lineage>
</organism>
<accession>A0ABY4AWM8</accession>
<evidence type="ECO:0000256" key="3">
    <source>
        <dbReference type="SAM" id="Phobius"/>
    </source>
</evidence>
<feature type="coiled-coil region" evidence="1">
    <location>
        <begin position="188"/>
        <end position="215"/>
    </location>
</feature>
<name>A0ABY4AWM8_9MICO</name>
<protein>
    <submittedName>
        <fullName evidence="4">Uncharacterized protein</fullName>
    </submittedName>
</protein>
<evidence type="ECO:0000313" key="5">
    <source>
        <dbReference type="Proteomes" id="UP000831304"/>
    </source>
</evidence>
<gene>
    <name evidence="4" type="ORF">MTP13_07490</name>
</gene>
<keyword evidence="3" id="KW-0472">Membrane</keyword>
<evidence type="ECO:0000256" key="1">
    <source>
        <dbReference type="SAM" id="Coils"/>
    </source>
</evidence>
<proteinExistence type="predicted"/>
<reference evidence="4 5" key="1">
    <citation type="submission" date="2022-03" db="EMBL/GenBank/DDBJ databases">
        <title>Agromyces sp. isolated from the gut of P. brevitarsis seulensis larvae.</title>
        <authorList>
            <person name="Won M."/>
            <person name="Kwon S.-W."/>
        </authorList>
    </citation>
    <scope>NUCLEOTIDE SEQUENCE [LARGE SCALE GENOMIC DNA]</scope>
    <source>
        <strain evidence="4 5">KACC 16215</strain>
    </source>
</reference>
<keyword evidence="1" id="KW-0175">Coiled coil</keyword>
<keyword evidence="5" id="KW-1185">Reference proteome</keyword>
<evidence type="ECO:0000256" key="2">
    <source>
        <dbReference type="SAM" id="MobiDB-lite"/>
    </source>
</evidence>
<dbReference type="EMBL" id="CP094533">
    <property type="protein sequence ID" value="UOE27612.1"/>
    <property type="molecule type" value="Genomic_DNA"/>
</dbReference>
<keyword evidence="3" id="KW-1133">Transmembrane helix</keyword>
<dbReference type="Proteomes" id="UP000831304">
    <property type="component" value="Chromosome"/>
</dbReference>
<dbReference type="RefSeq" id="WP_243570442.1">
    <property type="nucleotide sequence ID" value="NZ_BAAARD010000001.1"/>
</dbReference>
<sequence>MPDPRTTPSDEPVQPTEAVQPAEDALPDEVEPAGPPSASEAPEASAPEPSEAEAPAPEPSEAEAPAPEASAPGASVPDASPADAPAPVRRRRWPIVVISILGVLLLGAGAVAGWLYVQLGDASDRIVEQNQELEEQRELIEKKEVFGAAMTRLHEGVVPLEGLPFTALADWERYQSIATSGWFHRWDADALDTDIARAEQAAEQLESLHAAAAAEAATNASGSAWEATLDRLGRGYVTTRIERGDTPCGAEALACVSSNEPTIVRVSAGQDAAESMTDWLRTGVAYHEFAHTLQNLNPEAGEAAAQAFGGDYETMADCYSLTFLDGWTLDHEIWTSDTTYWEVSIGYGYTCTESQRQVIRDWNAQLPVVIQPITQDGSGRAAS</sequence>
<feature type="compositionally biased region" description="Low complexity" evidence="2">
    <location>
        <begin position="36"/>
        <end position="55"/>
    </location>
</feature>
<feature type="transmembrane region" description="Helical" evidence="3">
    <location>
        <begin position="95"/>
        <end position="117"/>
    </location>
</feature>
<keyword evidence="3" id="KW-0812">Transmembrane</keyword>